<dbReference type="SUPFAM" id="SSF56672">
    <property type="entry name" value="DNA/RNA polymerases"/>
    <property type="match status" value="1"/>
</dbReference>
<evidence type="ECO:0000256" key="3">
    <source>
        <dbReference type="ARBA" id="ARBA00022695"/>
    </source>
</evidence>
<dbReference type="Pfam" id="PF05704">
    <property type="entry name" value="Caps_synth"/>
    <property type="match status" value="1"/>
</dbReference>
<accession>A0A068FKS3</accession>
<dbReference type="SUPFAM" id="SSF53756">
    <property type="entry name" value="UDP-Glycosyltransferase/glycogen phosphorylase"/>
    <property type="match status" value="1"/>
</dbReference>
<evidence type="ECO:0000259" key="8">
    <source>
        <dbReference type="PROSITE" id="PS50507"/>
    </source>
</evidence>
<evidence type="ECO:0000313" key="10">
    <source>
        <dbReference type="Proteomes" id="UP000243281"/>
    </source>
</evidence>
<dbReference type="GO" id="GO:0016787">
    <property type="term" value="F:hydrolase activity"/>
    <property type="evidence" value="ECO:0007669"/>
    <property type="project" value="UniProtKB-KW"/>
</dbReference>
<evidence type="ECO:0000313" key="9">
    <source>
        <dbReference type="EMBL" id="AID67139.1"/>
    </source>
</evidence>
<dbReference type="Gene3D" id="3.40.50.300">
    <property type="entry name" value="P-loop containing nucleotide triphosphate hydrolases"/>
    <property type="match status" value="1"/>
</dbReference>
<dbReference type="InterPro" id="IPR008441">
    <property type="entry name" value="AfumC-like_glycosyl_Trfase"/>
</dbReference>
<keyword evidence="2" id="KW-0808">Transferase</keyword>
<dbReference type="PROSITE" id="PS50507">
    <property type="entry name" value="RDRP_SSRNA_POS"/>
    <property type="match status" value="1"/>
</dbReference>
<organism evidence="9 10">
    <name type="scientific">Yerba mate endornavirus</name>
    <dbReference type="NCBI Taxonomy" id="1514896"/>
    <lineage>
        <taxon>Viruses</taxon>
        <taxon>Riboviria</taxon>
        <taxon>Orthornavirae</taxon>
        <taxon>Kitrinoviricota</taxon>
        <taxon>Alsuviricetes</taxon>
        <taxon>Martellivirales</taxon>
        <taxon>Endornaviridae</taxon>
        <taxon>Alphaendornavirus</taxon>
        <taxon>Alphaendornavirus yerbae</taxon>
    </lineage>
</organism>
<dbReference type="InterPro" id="IPR027417">
    <property type="entry name" value="P-loop_NTPase"/>
</dbReference>
<dbReference type="InterPro" id="IPR029044">
    <property type="entry name" value="Nucleotide-diphossugar_trans"/>
</dbReference>
<dbReference type="SUPFAM" id="SSF53448">
    <property type="entry name" value="Nucleotide-diphospho-sugar transferases"/>
    <property type="match status" value="1"/>
</dbReference>
<dbReference type="InterPro" id="IPR043502">
    <property type="entry name" value="DNA/RNA_pol_sf"/>
</dbReference>
<dbReference type="GO" id="GO:0000030">
    <property type="term" value="F:mannosyltransferase activity"/>
    <property type="evidence" value="ECO:0007669"/>
    <property type="project" value="TreeGrafter"/>
</dbReference>
<dbReference type="PANTHER" id="PTHR32385">
    <property type="entry name" value="MANNOSYL PHOSPHORYLINOSITOL CERAMIDE SYNTHASE"/>
    <property type="match status" value="1"/>
</dbReference>
<keyword evidence="6" id="KW-0693">Viral RNA replication</keyword>
<dbReference type="GO" id="GO:0005524">
    <property type="term" value="F:ATP binding"/>
    <property type="evidence" value="ECO:0007669"/>
    <property type="project" value="UniProtKB-KW"/>
</dbReference>
<dbReference type="EMBL" id="KJ634409">
    <property type="protein sequence ID" value="AID67139.1"/>
    <property type="molecule type" value="Genomic_RNA"/>
</dbReference>
<feature type="region of interest" description="Disordered" evidence="7">
    <location>
        <begin position="2709"/>
        <end position="2736"/>
    </location>
</feature>
<name>A0A068FKS3_9VIRU</name>
<sequence length="4580" mass="527506">MRRGKILNPSTEIKNNLYGWCQLPRNYKVTINNNKFIENLEGIFKTGHQDVDGDVLYMVPAVRGMLIPKHKHYGIASCANTKDVMFNKFDMADLSPLNVSKLYYNVVCLGNELRKLNNMSLQFIIDGIRHKDLIEEIDFDKEFVSDEYLDQRPVISVTYSGQGNCTDEIIRAIDKEINKFGGLSQYYKLHQIRGVNDPSILKSHLPNLKRCKEVDENGKVSYKMEFEHGLFNPIKKCNICDKWNHYSSLDRGLRQVHYSLAKYRKKHKVLKDKFETVKNTDDIKYHVPWRCGYCFSDLNLKVEITMEAREYIFKFIMENLFVLHGDIEQLLKLGYGDTYEDLSMDEKKSIKTDDQRTIREYFFHLQKKIIPVGHDFDKLMQANISKNIGGCFFRATSKYNGIKPELIAEISTFTELVKTMMNPNHVACIGDVLPSKNDDKYHQWYKNDHWFCSELATGCTSSGVCDHNNKFTVFGSIGALNMSLNLIMSIVKKQRQLQIIIPMRSSSNTLMDKTGVFDSADGTLNLFLDGDPVGFKMKADTYMTLHDYDLIVYDSELYLITETRRLSLTKLINVTGPYSRKSQLPMLAIDHTAKQSIRLFLPDVNCFMGNWTGMNFREQTFELNAPLFKYLCLRNLSGQVGHNTLRQYAVGFAIRRFVIHNKVIANPTIAYEQVDIHIILSRVCMMKLRGMFSASYAYSKFTKLLGPFRGLMGDVETAITATLIGLFAELLSTKFGITLDHVLNLFESSSLKSFITGICDTRLWDNLLLMAENVKFKDLKIINVDDNIYDTNLPNITICNHHGEKCDHVEALIFNRCKCCNIKTAMREFCKCCMPSPADNDKFFRYDKWVDSDEVKTGKETTGLKLEISNNAVNEYNAYKNYMSKSENEPLLKKMISTIKESEVKQKYQDKNEKEENELDKLKPKKVEVDKEGDRETWVDLFTNKARKAIAKTKKLLTPVVDKAVDDMRDITEVDILTKLGYEFVTHVEEPVKYEDIVNSEPSVNYYLPHCLEGVTFLSRDTFEIIEVINLPNSGSLTCGYDAYNYVSDVPIEMKSFEKLCGGQPPFSQINLMDYAQVTRENLILVCLNTIILCKYDLDDDYFKCIKFDEPENVNEIGHFSPTIIRRKLRGSQYFAYKYPANSNDRTDILRTRFRGAITCHNVGDITAKENLICELTFYYSMNQLPANNIVADVEITSINDKMYLTNNKETGIHSIESDRIHVMIPDHIKPLADKISYALKGELKMTDLPEFRHTAKELPNNTEEAIVEQMNEILRSIVRIRAMITDRDTANIRQVIKGYVEPWFKYSKFDTHKSFITKLKKFDLVILKMDNKKELVAVVGFDRGKLILDKQLLFKKEVTITELKDSYGSKIRELIGYCQPCLKMEVIKEIIYNAKFTTGPAGYGKSTKIGELAKPGDVCVAMTSSSVKSLESKVQPGVVVLSLEKALYTHRKCNETLYVDEATMVDWLAIAMMVQAKTSLVMFGAENQIGKIDMSRTPGVRHVINIMDLVSDKNITRERVTYRIGENMRTLLEDVEPGLISKATHNTTYTISTFDDAEFDNIDIAIARCKPDVVITPYNYNKIRIEERITKNPVLVVTTHAFQGVEVNRAMLVLRANALGRWELNGMPEYLNSGLTRAKNHTDIVIYGYPNPNVKSLRDIMTMVAGLRLWNANQIEAETDDTPDAIDFNDELTEKTKIKNIHKLTVQEVNLLNDMNLAMEGASIHYEKIENGTIATATKFLITIGKVINVNGEVTIEANNTIKRKIEENMDRTLTLPDAVSYNKIKNMEDNNVMLSSRSAAKIKELAWIVDKTVDGMLRVRLDGSIICITKTKGCPLFAGLTFKSGAETLIIHDGWKGIMRRNISIMRNRIYDSLSPVVKWLDLKIPNVIIREEANIDWLKHLTGDLANAYWQLKERLTNVHIWMLNMFAMDDVPKCYMNNMRNVALYNKLARPLNIELTDEHQSVIPHQTLILEQSKLMGYKKSYTLVDMKGAIMEVSIKSNVKTWSAFVIEALQDIRKNGEEIRGISVTDLNIDGLRIPLSKHFAIGTEIKSLVYTEINKINRLIDSGVHDLIRIDKQANELYNHIIKARFPKLTIATSNYEQISSHVESILENIMLNTIGRLSKHSKEVAVYGGPIPLTVCQQGKYYIKIRVPKLEEPTRYMYDIQLPSVLSKLSHFNLMKDEENKIDPLWNEESCHRLMLGCDIYCIEEELLIELMDKSEYLYGWTPILNNNGEYFQTNSEHNLIGYKHGVHSKQIRNKLIEDVELGKPIMVNLDKNEYVEANIIMEFMDHRLVKLRRRVIPDCRYVDRYIGTRQDISGEVTVRVPWIDFDLMRIIGEKKIVCIKELKVNRMTLRNILMRLMTGDDSESSVLAYTRTLESTQLITDKGIQDMNTGNLLVALNTSWYALYLHNDYITKFKMLINLVTSCEGNALATGLVESLLPGLLQMLGKVSEKMSEIAYEVIKNLNSNVNLVNSMMDVIKENEKMNWSMDYTERRKNRYYFQQDSEEVLKGWINSINEGETHEPEDDEDKCPSYDDKDSIEGLSENSSQSYKFDLKEFEEDIKMEDEDESVYLSDINERLSEENNPEDEMVQEQKERIDDEWVKSSGEEEIFEESLEIQEETEVIEELIGIEESEPKPLRRRLRKKFEEPEERGIIDDSIEEEVSAQEESASKLIEEEVGLQEESAPKPLRRRLRKKFVESDEETSEKDSIKEGLLSDEEDKEPRVKEEEEAVESILMRNINKENLAPRVDEELWRKVIDQDRPVKAPLLLEQNMKCIPKIFWSYWHDHEIPDMVMLMINTWQMTNPNYRIIIVTEKTIKNMVSRTKYEELERQTTQFKSDWIRLYILKVFGGIWIDTSTILTDSIDEFVTHTIEGESGVFQISLCKRNNMNKTFESWFIICTKHNDLIKEWYEVTDAMMGRSESNGDGALEWLSVKYPDIYPKIIGSIVPNLQKYLRVYLTEKIAIALTNGIEPSCITEDEGEVSLFHKLPIGDWVRLWKIFGDEEMSKHKVTIPVVKLIGKMRELLMLDYKYREPVKNSYLEFCKRAPALRYNIFNCSKLTITDKVVKHKEESIVISCHKNTKVLLLCSGTRGDIMQFLPIYDLCWGLGVQATIITNSDHSALIGDRQWHKLTSSSTTLMALASSVIEGKDVTKTTEAVTIINLVKKETENIINNYKDMKPLVIMNNVYPNKKNIMKLLNTKTIMMSTFPEEWVVTKPSSVTEDSINAKLIRLIYSCMEGATYEPMVIGKMLTSYEWMTREEHYQRVGPLTLYESGKREMNLIITGDNVCVITFGSSDILLESKSICQLISRVITKGYKVIYNDINNRNVPQSELNQLAYNYRGKIILVKELNWVELMDKIKLTICHGGYGTITEVLHSKSKLIIHPMIIDQHFWADKLQSYGLAVTLNKIDDEIAIENCLMLAGKTDLALKNLDRMLDVNLIELIKLIKTNTQCELDRINPGDSLSMIWDDDMNERVDNEIIKDIKGIKRLKMVKTELIINPGVINYCVKESILEALNENGKIKFLTSNNLGVTNLRDKGVHKGNLINGVLCLGCNLCLVDDLGDALIINIYDAPVITLKVDSQRSVWHCSLVNIRHYEDIEDLTFDALCQPLIDDIVKDIHNEWLSKYTVMELVSPEVLMSHMPKKRRLNIHYRIVNDNLNQLGARSDPNVLYLTLYKYRYMFITDCLTSDRDLSLGAVTASEGWRLVNWCIRGGRMVIFSYDNLPENVVFVNYHVKYEAPVRPSTTIIGKAKMYSLNKATVRHNEVNMLAPRSSAIVQGTMKGHTLIVSDYDNRSHHMSDERSLMSEAKKLVIHSDKPISLSLLNKSYDNSINRMILRSGFVMYVTEIGDERRTRIICRKFKIETVETKNVVMQNKLEGVAVDYMLKFFDTYSNKCKAYDNIDDDLLQLRDWDELFERLNNSLVLTSNDKEKLNEIARKRGKKITIACLTSVGLYGTKNSNIEEISCNEVILHSYGILVTFQSMGGSQQEQEQQWWKILSKKGESVPGDWWALRKQKQSEGKCPDLSDVIAYNTMTIHEPDQNYVENEVTAWDETSLQIYIAPYSTPYTGSAIEPLYDLPDLPSMQLWDDTDLTNWVTMYAPVNACEIKSRELPGKIIEVEKIVMSKWPIKSRAVLTKVCYEEGRSIVGRMKSVVFIRTMIPNTYKTVIELCETYFKTDWRYHITEYRNNRLIIDALDVQEWINENKDTDNIIREMLETLSGEIITKPINDVNVHLKVESLLKSNPITVSQEQQARIIVWQRKSICAIYSKLFVKVKNRLKDVLNEKILYTDGLRPDEISARIRLCNNVKGFFENDLTKQDRQTDKPIIDVEMAMYDILGVHTDVIRSWREMHETWRFKSKNYWGQGESMRLTGQATTAIGNCLTNMQVHQSFVKKNFYNLKLALFLGDDMCMLFDATPNIKSLRKDIATKFNMQSKDNWCNNGATFCSMVLCKLPNDRAELAADVVRLKHRYEVTNGAHESTAENLLMRKASYLMMLGDIPGVKEVVSNLNLPVKPIVWYGYDTMLQAVADKYDMTTVQVEGYYHNLLDMMRKDYKRSIKYRLFGNQ</sequence>
<dbReference type="Gene3D" id="3.90.550.20">
    <property type="match status" value="1"/>
</dbReference>
<dbReference type="Gene3D" id="3.40.50.2000">
    <property type="entry name" value="Glycogen Phosphorylase B"/>
    <property type="match status" value="1"/>
</dbReference>
<keyword evidence="3" id="KW-0548">Nucleotidyltransferase</keyword>
<feature type="compositionally biased region" description="Basic and acidic residues" evidence="7">
    <location>
        <begin position="2537"/>
        <end position="2547"/>
    </location>
</feature>
<dbReference type="Proteomes" id="UP000243281">
    <property type="component" value="Segment"/>
</dbReference>
<proteinExistence type="predicted"/>
<evidence type="ECO:0000256" key="1">
    <source>
        <dbReference type="ARBA" id="ARBA00022484"/>
    </source>
</evidence>
<dbReference type="KEGG" id="vg:19738794"/>
<protein>
    <submittedName>
        <fullName evidence="9">Putative polyprotein</fullName>
    </submittedName>
</protein>
<dbReference type="Pfam" id="PF00978">
    <property type="entry name" value="RdRP_2"/>
    <property type="match status" value="1"/>
</dbReference>
<evidence type="ECO:0000256" key="5">
    <source>
        <dbReference type="ARBA" id="ARBA00022840"/>
    </source>
</evidence>
<keyword evidence="10" id="KW-1185">Reference proteome</keyword>
<dbReference type="GO" id="GO:0003968">
    <property type="term" value="F:RNA-directed RNA polymerase activity"/>
    <property type="evidence" value="ECO:0007669"/>
    <property type="project" value="UniProtKB-KW"/>
</dbReference>
<dbReference type="GO" id="GO:0016020">
    <property type="term" value="C:membrane"/>
    <property type="evidence" value="ECO:0007669"/>
    <property type="project" value="GOC"/>
</dbReference>
<evidence type="ECO:0000256" key="6">
    <source>
        <dbReference type="ARBA" id="ARBA00022953"/>
    </source>
</evidence>
<dbReference type="GO" id="GO:0051999">
    <property type="term" value="P:mannosyl-inositol phosphorylceramide biosynthetic process"/>
    <property type="evidence" value="ECO:0007669"/>
    <property type="project" value="TreeGrafter"/>
</dbReference>
<feature type="compositionally biased region" description="Basic and acidic residues" evidence="7">
    <location>
        <begin position="2653"/>
        <end position="2663"/>
    </location>
</feature>
<feature type="region of interest" description="Disordered" evidence="7">
    <location>
        <begin position="2646"/>
        <end position="2693"/>
    </location>
</feature>
<dbReference type="SUPFAM" id="SSF52540">
    <property type="entry name" value="P-loop containing nucleoside triphosphate hydrolases"/>
    <property type="match status" value="1"/>
</dbReference>
<dbReference type="InterPro" id="IPR027351">
    <property type="entry name" value="(+)RNA_virus_helicase_core_dom"/>
</dbReference>
<dbReference type="InterPro" id="IPR001788">
    <property type="entry name" value="RNA-dep_RNA_pol_alsuvir"/>
</dbReference>
<evidence type="ECO:0000256" key="2">
    <source>
        <dbReference type="ARBA" id="ARBA00022679"/>
    </source>
</evidence>
<keyword evidence="5" id="KW-0067">ATP-binding</keyword>
<evidence type="ECO:0000256" key="4">
    <source>
        <dbReference type="ARBA" id="ARBA00022801"/>
    </source>
</evidence>
<dbReference type="InterPro" id="IPR007094">
    <property type="entry name" value="RNA-dir_pol_PSvirus"/>
</dbReference>
<evidence type="ECO:0000256" key="7">
    <source>
        <dbReference type="SAM" id="MobiDB-lite"/>
    </source>
</evidence>
<reference evidence="9 10" key="1">
    <citation type="journal article" date="2014" name="Virus Genes">
        <title>The complete genome of a putative endornavirus identified in yerba mate (Ilex paraguariensis St. Hil.).</title>
        <authorList>
            <person name="Debat H.J."/>
            <person name="Grabiele M."/>
            <person name="Aguilera P.M."/>
            <person name="Bubillo R."/>
            <person name="Zapata P.D."/>
            <person name="Marti D.A."/>
            <person name="Ducasse D.A."/>
        </authorList>
    </citation>
    <scope>NUCLEOTIDE SEQUENCE [LARGE SCALE GENOMIC DNA]</scope>
    <source>
        <strain evidence="9 10">INTA</strain>
    </source>
</reference>
<keyword evidence="1" id="KW-0696">RNA-directed RNA polymerase</keyword>
<dbReference type="RefSeq" id="YP_009046830.1">
    <property type="nucleotide sequence ID" value="NC_024455.1"/>
</dbReference>
<feature type="region of interest" description="Disordered" evidence="7">
    <location>
        <begin position="2525"/>
        <end position="2553"/>
    </location>
</feature>
<dbReference type="PANTHER" id="PTHR32385:SF22">
    <property type="entry name" value="MANNOSYL PHOSPHORYLINOSITOL CERAMIDE SYNTHASE SUR1"/>
    <property type="match status" value="1"/>
</dbReference>
<dbReference type="Pfam" id="PF01443">
    <property type="entry name" value="Viral_helicase1"/>
    <property type="match status" value="1"/>
</dbReference>
<dbReference type="GO" id="GO:0006351">
    <property type="term" value="P:DNA-templated transcription"/>
    <property type="evidence" value="ECO:0007669"/>
    <property type="project" value="InterPro"/>
</dbReference>
<dbReference type="GO" id="GO:0003723">
    <property type="term" value="F:RNA binding"/>
    <property type="evidence" value="ECO:0007669"/>
    <property type="project" value="InterPro"/>
</dbReference>
<dbReference type="InterPro" id="IPR051706">
    <property type="entry name" value="Glycosyltransferase_domain"/>
</dbReference>
<dbReference type="CDD" id="cd23255">
    <property type="entry name" value="Endornaviridae_RdRp"/>
    <property type="match status" value="1"/>
</dbReference>
<dbReference type="GeneID" id="19738794"/>
<feature type="domain" description="RdRp catalytic" evidence="8">
    <location>
        <begin position="4322"/>
        <end position="4435"/>
    </location>
</feature>
<dbReference type="GO" id="GO:0039694">
    <property type="term" value="P:viral RNA genome replication"/>
    <property type="evidence" value="ECO:0007669"/>
    <property type="project" value="InterPro"/>
</dbReference>
<keyword evidence="4" id="KW-0378">Hydrolase</keyword>
<keyword evidence="5" id="KW-0547">Nucleotide-binding</keyword>